<feature type="transmembrane region" description="Helical" evidence="8">
    <location>
        <begin position="359"/>
        <end position="376"/>
    </location>
</feature>
<dbReference type="InterPro" id="IPR038731">
    <property type="entry name" value="RgtA/B/C-like"/>
</dbReference>
<comment type="subcellular location">
    <subcellularLocation>
        <location evidence="1">Cell membrane</location>
        <topology evidence="1">Multi-pass membrane protein</topology>
    </subcellularLocation>
</comment>
<accession>A0A2H0TLE8</accession>
<reference evidence="11" key="1">
    <citation type="submission" date="2017-09" db="EMBL/GenBank/DDBJ databases">
        <title>Depth-based differentiation of microbial function through sediment-hosted aquifers and enrichment of novel symbionts in the deep terrestrial subsurface.</title>
        <authorList>
            <person name="Probst A.J."/>
            <person name="Ladd B."/>
            <person name="Jarett J.K."/>
            <person name="Geller-Mcgrath D.E."/>
            <person name="Sieber C.M.K."/>
            <person name="Emerson J.B."/>
            <person name="Anantharaman K."/>
            <person name="Thomas B.C."/>
            <person name="Malmstrom R."/>
            <person name="Stieglmeier M."/>
            <person name="Klingl A."/>
            <person name="Woyke T."/>
            <person name="Ryan C.M."/>
            <person name="Banfield J.F."/>
        </authorList>
    </citation>
    <scope>NUCLEOTIDE SEQUENCE [LARGE SCALE GENOMIC DNA]</scope>
</reference>
<feature type="transmembrane region" description="Helical" evidence="8">
    <location>
        <begin position="129"/>
        <end position="149"/>
    </location>
</feature>
<keyword evidence="3" id="KW-0328">Glycosyltransferase</keyword>
<feature type="transmembrane region" description="Helical" evidence="8">
    <location>
        <begin position="250"/>
        <end position="272"/>
    </location>
</feature>
<keyword evidence="5 8" id="KW-0812">Transmembrane</keyword>
<dbReference type="AlphaFoldDB" id="A0A2H0TLE8"/>
<evidence type="ECO:0000256" key="8">
    <source>
        <dbReference type="SAM" id="Phobius"/>
    </source>
</evidence>
<dbReference type="GO" id="GO:0005886">
    <property type="term" value="C:plasma membrane"/>
    <property type="evidence" value="ECO:0007669"/>
    <property type="project" value="UniProtKB-SubCell"/>
</dbReference>
<dbReference type="PANTHER" id="PTHR33908">
    <property type="entry name" value="MANNOSYLTRANSFERASE YKCB-RELATED"/>
    <property type="match status" value="1"/>
</dbReference>
<feature type="transmembrane region" description="Helical" evidence="8">
    <location>
        <begin position="300"/>
        <end position="322"/>
    </location>
</feature>
<dbReference type="GO" id="GO:0016763">
    <property type="term" value="F:pentosyltransferase activity"/>
    <property type="evidence" value="ECO:0007669"/>
    <property type="project" value="TreeGrafter"/>
</dbReference>
<evidence type="ECO:0000256" key="1">
    <source>
        <dbReference type="ARBA" id="ARBA00004651"/>
    </source>
</evidence>
<keyword evidence="4" id="KW-0808">Transferase</keyword>
<evidence type="ECO:0000256" key="5">
    <source>
        <dbReference type="ARBA" id="ARBA00022692"/>
    </source>
</evidence>
<name>A0A2H0TLE8_9BACT</name>
<evidence type="ECO:0000256" key="4">
    <source>
        <dbReference type="ARBA" id="ARBA00022679"/>
    </source>
</evidence>
<comment type="caution">
    <text evidence="10">The sequence shown here is derived from an EMBL/GenBank/DDBJ whole genome shotgun (WGS) entry which is preliminary data.</text>
</comment>
<proteinExistence type="predicted"/>
<keyword evidence="6 8" id="KW-1133">Transmembrane helix</keyword>
<evidence type="ECO:0000256" key="2">
    <source>
        <dbReference type="ARBA" id="ARBA00022475"/>
    </source>
</evidence>
<protein>
    <recommendedName>
        <fullName evidence="9">Glycosyltransferase RgtA/B/C/D-like domain-containing protein</fullName>
    </recommendedName>
</protein>
<dbReference type="GO" id="GO:0009103">
    <property type="term" value="P:lipopolysaccharide biosynthetic process"/>
    <property type="evidence" value="ECO:0007669"/>
    <property type="project" value="UniProtKB-ARBA"/>
</dbReference>
<dbReference type="PROSITE" id="PS51257">
    <property type="entry name" value="PROKAR_LIPOPROTEIN"/>
    <property type="match status" value="1"/>
</dbReference>
<organism evidence="10 11">
    <name type="scientific">Candidatus Nealsonbacteria bacterium CG10_big_fil_rev_8_21_14_0_10_36_23</name>
    <dbReference type="NCBI Taxonomy" id="1974709"/>
    <lineage>
        <taxon>Bacteria</taxon>
        <taxon>Candidatus Nealsoniibacteriota</taxon>
    </lineage>
</organism>
<dbReference type="Proteomes" id="UP000228508">
    <property type="component" value="Unassembled WGS sequence"/>
</dbReference>
<evidence type="ECO:0000313" key="10">
    <source>
        <dbReference type="EMBL" id="PIR72978.1"/>
    </source>
</evidence>
<feature type="transmembrane region" description="Helical" evidence="8">
    <location>
        <begin position="383"/>
        <end position="400"/>
    </location>
</feature>
<sequence>MIRRFIKFLTENKILFAILLVAACLRFVGTNPGYNKFLSDEGMSYSAAVSMIKNGNLDPLRYDYPTVVPLVNYIFFKILFVPLGWGRYYLTHLVQIFDGLVHIPIAKLEAQRILQVFIFGEREVNALFWGRYVTALFSLGNVLAVYLLAKKLFNKDIALISALLLAVNFKAVVNSHIGWPDTYNAFFLLLSLIFSYRIIENSSVKNYLLAGVFLGLSISTKYQVFAVLPLLVSHIYASWFDRKKLFSSKIILAGLSAAAVFILLNPYFWLYFEKSLDILSYVSKKYAMGRMKLITYPFYYFYHIDYGLPLFVSVILGLFLSLKKFGRQTLLLLAEILPFFFVMVYFSVGGFYIRNFITITPLLMVLGAVFISSLLGRLKNKPLFKYLSLLIIIGVVFTPLKNSVINSYYYTKQWTYDEILNKSRKVLPEDSLVASHPFDPLPGNVKRADFVRATSYSLAEFREEGADYALINMDWASGDFYGWMPEVFPNSLKYFQKPVDEMRDTFSGLAIEEMMSFVVASSYKPWQAPDAALFLVKIPYFKDTKFVNPNNIQLSSGDFLSQEINIKSNFVYKVSGYLKSSESVKKEKRSVFLRIDFFDSSSFLGGNGAYSSVSPRYYRDGWQKVELLTLAPRNTSFARVSVQAYGGEPANYLVKNVMLEESVDSYILKDSYEKIDFGKYKDLLYPYSHGNL</sequence>
<dbReference type="Pfam" id="PF13231">
    <property type="entry name" value="PMT_2"/>
    <property type="match status" value="1"/>
</dbReference>
<evidence type="ECO:0000256" key="3">
    <source>
        <dbReference type="ARBA" id="ARBA00022676"/>
    </source>
</evidence>
<dbReference type="Gene3D" id="2.60.120.260">
    <property type="entry name" value="Galactose-binding domain-like"/>
    <property type="match status" value="1"/>
</dbReference>
<evidence type="ECO:0000259" key="9">
    <source>
        <dbReference type="Pfam" id="PF13231"/>
    </source>
</evidence>
<dbReference type="EMBL" id="PFCH01000018">
    <property type="protein sequence ID" value="PIR72978.1"/>
    <property type="molecule type" value="Genomic_DNA"/>
</dbReference>
<gene>
    <name evidence="10" type="ORF">COV26_00980</name>
</gene>
<evidence type="ECO:0000256" key="7">
    <source>
        <dbReference type="ARBA" id="ARBA00023136"/>
    </source>
</evidence>
<keyword evidence="2" id="KW-1003">Cell membrane</keyword>
<keyword evidence="7 8" id="KW-0472">Membrane</keyword>
<dbReference type="InterPro" id="IPR050297">
    <property type="entry name" value="LipidA_mod_glycosyltrf_83"/>
</dbReference>
<feature type="transmembrane region" description="Helical" evidence="8">
    <location>
        <begin position="329"/>
        <end position="353"/>
    </location>
</feature>
<dbReference type="PANTHER" id="PTHR33908:SF11">
    <property type="entry name" value="MEMBRANE PROTEIN"/>
    <property type="match status" value="1"/>
</dbReference>
<feature type="domain" description="Glycosyltransferase RgtA/B/C/D-like" evidence="9">
    <location>
        <begin position="130"/>
        <end position="262"/>
    </location>
</feature>
<feature type="transmembrane region" description="Helical" evidence="8">
    <location>
        <begin position="183"/>
        <end position="199"/>
    </location>
</feature>
<evidence type="ECO:0000256" key="6">
    <source>
        <dbReference type="ARBA" id="ARBA00022989"/>
    </source>
</evidence>
<evidence type="ECO:0000313" key="11">
    <source>
        <dbReference type="Proteomes" id="UP000228508"/>
    </source>
</evidence>